<gene>
    <name evidence="1" type="ORF">ERS007657_01839</name>
</gene>
<sequence>MSRHNTEILISEVEISSMLTPTAASASQNVAVTPGWLRMPAPISDTLPMWSSYSSCEKPISFLSESSFSTAAGPTSREQVKVMSVLPSSTLETFCSTMSMLTSASATALNTLAAYPGMSGSPTMVTLASLRSCATPVRMGSSMGTSLIDPTTTVPGLSEYDDRTCTGILWRRAYSTQRSISTLAPQAAISSISSKVTVSSFRALRTMRGSALKMPSTSV</sequence>
<evidence type="ECO:0000313" key="2">
    <source>
        <dbReference type="Proteomes" id="UP000046680"/>
    </source>
</evidence>
<name>A0A654U0Q1_MYCTX</name>
<accession>A0A654U0Q1</accession>
<dbReference type="AlphaFoldDB" id="A0A654U0Q1"/>
<proteinExistence type="predicted"/>
<organism evidence="1 2">
    <name type="scientific">Mycobacterium tuberculosis</name>
    <dbReference type="NCBI Taxonomy" id="1773"/>
    <lineage>
        <taxon>Bacteria</taxon>
        <taxon>Bacillati</taxon>
        <taxon>Actinomycetota</taxon>
        <taxon>Actinomycetes</taxon>
        <taxon>Mycobacteriales</taxon>
        <taxon>Mycobacteriaceae</taxon>
        <taxon>Mycobacterium</taxon>
        <taxon>Mycobacterium tuberculosis complex</taxon>
    </lineage>
</organism>
<protein>
    <submittedName>
        <fullName evidence="1">Uncharacterized protein</fullName>
    </submittedName>
</protein>
<evidence type="ECO:0000313" key="1">
    <source>
        <dbReference type="EMBL" id="CFR80481.1"/>
    </source>
</evidence>
<dbReference type="Proteomes" id="UP000046680">
    <property type="component" value="Unassembled WGS sequence"/>
</dbReference>
<reference evidence="1 2" key="1">
    <citation type="submission" date="2015-03" db="EMBL/GenBank/DDBJ databases">
        <authorList>
            <consortium name="Pathogen Informatics"/>
        </authorList>
    </citation>
    <scope>NUCLEOTIDE SEQUENCE [LARGE SCALE GENOMIC DNA]</scope>
    <source>
        <strain evidence="1 2">C09601061</strain>
    </source>
</reference>
<dbReference type="EMBL" id="CGCX01000628">
    <property type="protein sequence ID" value="CFR80481.1"/>
    <property type="molecule type" value="Genomic_DNA"/>
</dbReference>